<protein>
    <submittedName>
        <fullName evidence="2">Uncharacterized protein</fullName>
    </submittedName>
</protein>
<reference evidence="2" key="1">
    <citation type="journal article" date="2001" name="Gene">
        <title>A subset of Cowdria ruminantium genes important for immune recognition and protection.</title>
        <authorList>
            <person name="Barbet A.F."/>
            <person name="Whitmire W.M."/>
            <person name="Kamper S.M."/>
            <person name="Simbi B.H."/>
            <person name="Ganta R.R."/>
            <person name="Moreland A.L."/>
            <person name="Mwangi D.M."/>
            <person name="McGuire T.C."/>
            <person name="Mahan S.M."/>
        </authorList>
    </citation>
    <scope>NUCLEOTIDE SEQUENCE</scope>
    <source>
        <strain evidence="2">Highway</strain>
    </source>
</reference>
<dbReference type="AlphaFoldDB" id="Q93FS9"/>
<accession>Q93FS9</accession>
<feature type="region of interest" description="Disordered" evidence="1">
    <location>
        <begin position="80"/>
        <end position="99"/>
    </location>
</feature>
<proteinExistence type="predicted"/>
<feature type="compositionally biased region" description="Gly residues" evidence="1">
    <location>
        <begin position="146"/>
        <end position="159"/>
    </location>
</feature>
<feature type="region of interest" description="Disordered" evidence="1">
    <location>
        <begin position="132"/>
        <end position="166"/>
    </location>
</feature>
<evidence type="ECO:0000256" key="1">
    <source>
        <dbReference type="SAM" id="MobiDB-lite"/>
    </source>
</evidence>
<sequence length="565" mass="59940">MIQAGQMQLGRGVAGLGGLLQGLDCGGVLGVQLDHRLLVEHLSAGQILGRRLARNNGQGCDRLSGFPRCRQAGNIQARSRQLSGRIGPAGGQQHGNGRSAERLANRATVLARLLFQPFLKTGLAAALQAEARTGRSLDGGSRHGRTGGVDGLAGRGGATLGRRSAQGPRIDEVRFAVEIVMTAVKGRRGPVSGRGRLQGIRDVRTAEALAESDRSSRDLNRRSIDRGRLGGRERWRREGGDLRRRADFLGQRGHGGSAAERHRSGDGYLCGRCEVLIHAGAAHDRVEDGVGGQDLGGRALDREGRGVRLGRSQIRGPGLLLGIDRVVEDCVRERRIGEGCVRKGRGPPIGFRHGGDRSRNFGPAFDIATRLGDQGRRALFRHPHPLGQFAGSAVVALLDAGGTVGETAADIVQRLLRPPLRLGDAFAQPVGDTGDLPAQFFQGQGMPVVGRDQSLFDALGEAAHVGLDLAAQLFETGRNLGLDRLDPTIQVLGDAQNLAPHRLDRLGGAFLRRLDLLADGQDRALDPVHPAFGFGCIEPPHHLGAIGFNRPAQGLGELFEAGGLA</sequence>
<evidence type="ECO:0000313" key="2">
    <source>
        <dbReference type="EMBL" id="AAL08824.1"/>
    </source>
</evidence>
<dbReference type="EMBL" id="AF308666">
    <property type="protein sequence ID" value="AAL08824.1"/>
    <property type="molecule type" value="Genomic_DNA"/>
</dbReference>
<name>Q93FS9_EHRRU</name>
<organism evidence="2">
    <name type="scientific">Ehrlichia ruminantium</name>
    <name type="common">heartwater rickettsia</name>
    <name type="synonym">Cowdria ruminantium</name>
    <dbReference type="NCBI Taxonomy" id="779"/>
    <lineage>
        <taxon>Bacteria</taxon>
        <taxon>Pseudomonadati</taxon>
        <taxon>Pseudomonadota</taxon>
        <taxon>Alphaproteobacteria</taxon>
        <taxon>Rickettsiales</taxon>
        <taxon>Anaplasmataceae</taxon>
        <taxon>Ehrlichia</taxon>
    </lineage>
</organism>